<dbReference type="GO" id="GO:0003964">
    <property type="term" value="F:RNA-directed DNA polymerase activity"/>
    <property type="evidence" value="ECO:0007669"/>
    <property type="project" value="UniProtKB-KW"/>
</dbReference>
<dbReference type="PANTHER" id="PTHR37984:SF5">
    <property type="entry name" value="PROTEIN NYNRIN-LIKE"/>
    <property type="match status" value="1"/>
</dbReference>
<keyword evidence="6" id="KW-0540">Nuclease</keyword>
<dbReference type="Ensembl" id="ENSONIT00000039745.1">
    <property type="protein sequence ID" value="ENSONIP00000029306.1"/>
    <property type="gene ID" value="ENSONIG00000030918.1"/>
</dbReference>
<accession>A0A669B0U7</accession>
<evidence type="ECO:0000256" key="6">
    <source>
        <dbReference type="ARBA" id="ARBA00022722"/>
    </source>
</evidence>
<reference evidence="15" key="1">
    <citation type="submission" date="2025-08" db="UniProtKB">
        <authorList>
            <consortium name="Ensembl"/>
        </authorList>
    </citation>
    <scope>IDENTIFICATION</scope>
</reference>
<keyword evidence="7" id="KW-0255">Endonuclease</keyword>
<keyword evidence="3" id="KW-0645">Protease</keyword>
<evidence type="ECO:0000256" key="9">
    <source>
        <dbReference type="ARBA" id="ARBA00022918"/>
    </source>
</evidence>
<dbReference type="Gene3D" id="3.30.420.10">
    <property type="entry name" value="Ribonuclease H-like superfamily/Ribonuclease H"/>
    <property type="match status" value="1"/>
</dbReference>
<evidence type="ECO:0000313" key="16">
    <source>
        <dbReference type="Proteomes" id="UP000005207"/>
    </source>
</evidence>
<evidence type="ECO:0000256" key="7">
    <source>
        <dbReference type="ARBA" id="ARBA00022759"/>
    </source>
</evidence>
<organism evidence="15 16">
    <name type="scientific">Oreochromis niloticus</name>
    <name type="common">Nile tilapia</name>
    <name type="synonym">Tilapia nilotica</name>
    <dbReference type="NCBI Taxonomy" id="8128"/>
    <lineage>
        <taxon>Eukaryota</taxon>
        <taxon>Metazoa</taxon>
        <taxon>Chordata</taxon>
        <taxon>Craniata</taxon>
        <taxon>Vertebrata</taxon>
        <taxon>Euteleostomi</taxon>
        <taxon>Actinopterygii</taxon>
        <taxon>Neopterygii</taxon>
        <taxon>Teleostei</taxon>
        <taxon>Neoteleostei</taxon>
        <taxon>Acanthomorphata</taxon>
        <taxon>Ovalentaria</taxon>
        <taxon>Cichlomorphae</taxon>
        <taxon>Cichliformes</taxon>
        <taxon>Cichlidae</taxon>
        <taxon>African cichlids</taxon>
        <taxon>Pseudocrenilabrinae</taxon>
        <taxon>Oreochromini</taxon>
        <taxon>Oreochromis</taxon>
    </lineage>
</organism>
<dbReference type="FunFam" id="3.10.10.10:FF:000002">
    <property type="entry name" value="Retrovirus-related Pol polyprotein from transposon 17.6-like protein"/>
    <property type="match status" value="1"/>
</dbReference>
<dbReference type="FunFam" id="1.10.340.70:FF:000001">
    <property type="entry name" value="Retrovirus-related Pol polyprotein from transposon gypsy-like Protein"/>
    <property type="match status" value="1"/>
</dbReference>
<keyword evidence="5" id="KW-0548">Nucleotidyltransferase</keyword>
<dbReference type="PANTHER" id="PTHR37984">
    <property type="entry name" value="PROTEIN CBG26694"/>
    <property type="match status" value="1"/>
</dbReference>
<evidence type="ECO:0000256" key="5">
    <source>
        <dbReference type="ARBA" id="ARBA00022695"/>
    </source>
</evidence>
<dbReference type="Pfam" id="PF00078">
    <property type="entry name" value="RVT_1"/>
    <property type="match status" value="1"/>
</dbReference>
<proteinExistence type="inferred from homology"/>
<dbReference type="FunFam" id="3.10.10.10:FF:000007">
    <property type="entry name" value="Retrovirus-related Pol polyprotein from transposon 17.6-like Protein"/>
    <property type="match status" value="1"/>
</dbReference>
<evidence type="ECO:0000256" key="8">
    <source>
        <dbReference type="ARBA" id="ARBA00022801"/>
    </source>
</evidence>
<keyword evidence="16" id="KW-1185">Reference proteome</keyword>
<comment type="similarity">
    <text evidence="1">Belongs to the beta type-B retroviral polymerase family. HERV class-II K(HML-2) pol subfamily.</text>
</comment>
<keyword evidence="10" id="KW-0511">Multifunctional enzyme</keyword>
<dbReference type="CDD" id="cd09274">
    <property type="entry name" value="RNase_HI_RT_Ty3"/>
    <property type="match status" value="1"/>
</dbReference>
<dbReference type="Gene3D" id="1.10.340.70">
    <property type="match status" value="1"/>
</dbReference>
<dbReference type="EC" id="3.1.26.4" evidence="2"/>
<dbReference type="GO" id="GO:0006508">
    <property type="term" value="P:proteolysis"/>
    <property type="evidence" value="ECO:0007669"/>
    <property type="project" value="UniProtKB-KW"/>
</dbReference>
<dbReference type="PROSITE" id="PS50878">
    <property type="entry name" value="RT_POL"/>
    <property type="match status" value="1"/>
</dbReference>
<evidence type="ECO:0000256" key="2">
    <source>
        <dbReference type="ARBA" id="ARBA00012180"/>
    </source>
</evidence>
<keyword evidence="4" id="KW-0808">Transferase</keyword>
<dbReference type="SUPFAM" id="SSF53098">
    <property type="entry name" value="Ribonuclease H-like"/>
    <property type="match status" value="1"/>
</dbReference>
<dbReference type="Proteomes" id="UP000005207">
    <property type="component" value="Unplaced"/>
</dbReference>
<dbReference type="InterPro" id="IPR043128">
    <property type="entry name" value="Rev_trsase/Diguanyl_cyclase"/>
</dbReference>
<dbReference type="CDD" id="cd01647">
    <property type="entry name" value="RT_LTR"/>
    <property type="match status" value="1"/>
</dbReference>
<feature type="region of interest" description="Disordered" evidence="12">
    <location>
        <begin position="1001"/>
        <end position="1034"/>
    </location>
</feature>
<dbReference type="GeneTree" id="ENSGT01100000263500"/>
<dbReference type="InParanoid" id="A0A669B0U7"/>
<evidence type="ECO:0000256" key="10">
    <source>
        <dbReference type="ARBA" id="ARBA00023268"/>
    </source>
</evidence>
<keyword evidence="8" id="KW-0378">Hydrolase</keyword>
<dbReference type="FunFam" id="3.10.20.370:FF:000001">
    <property type="entry name" value="Retrovirus-related Pol polyprotein from transposon 17.6-like protein"/>
    <property type="match status" value="1"/>
</dbReference>
<name>A0A669B0U7_ORENI</name>
<dbReference type="Pfam" id="PF17919">
    <property type="entry name" value="RT_RNaseH_2"/>
    <property type="match status" value="1"/>
</dbReference>
<feature type="domain" description="Reverse transcriptase" evidence="13">
    <location>
        <begin position="124"/>
        <end position="303"/>
    </location>
</feature>
<sequence>MGQLYQVEESDVEGDSDLSLTVGSDGVIEVGVVEAAGPEEPVIPEVEVSQLINGIDLTPQQKAELQTLLQRWRKVFAVNEEDYGRTDLVQHQIHTGDAPPIKQKYRPLPPLMYKEIKILLADMLKKGVIRESSSPWAAPIVLVRKKDGSWRFCVDYRKLNAVTHKDAFPLPRIEETLTCLTRAEWFSTLDLASGYWQVEMDPKDREKTAFTTPLGLFEFDRMPFGLCNAPATFQRLMQRCLSSHLSESVLVYLDDIIIYSPDFSTHLQQLENVLQKLWQHGLKLRLDKCKLFHRQVKFLGHLVDQQGVRPDPEKIQAVQNWPVPSTTRQVRAFLGLAGYYRRFVPGFARLARPLNALLVGISSRSSMQVQWSAECQEAFDSLKRALTGPPILAYADFLEPFVLYTDASNQGLGAVLAQVQDGQERVIAYASRSLHPTERNDKNYSSFKLELLALKWAVTEKFKDYLTGAKFVVYTDNNPVAHLQNARLGATEQRWVAQLASFDFEVKYRAGKENANADALSRFPTDCQTAYINTTSAPCRDPQGLVPQMNDWKEAQEKDMDLCILREYVERGVPPDAPTRGSLPSPVQKLLHQWRRLQVCEGTLCREVRDPNTNEMYLQILCPAERHKEVWEKYHEAAAHAGVEKTLSRIRRFFYWPSMEEEVREFQLGCAACSLRDRNRPRAPLHPIIVSYPLEIVALDFLTLGRPTDRYQNILVMTDLFTRYAWAVPTKDQTAQTAVHALWAHVIQTFGCPTRLHSDRGGSFESALMYQLCKCYGITKSKTTPYHPAGNGGVERMNQTLLHMLRSLESERQQRWPEYLPELLQAYNNTVHSATGYAPSYLMFGRHLRQPVDLNLGVERESPCHDLGGWVKDHHQKLSFAYEMARKKMRAAATQNKRAYDRSARALPLVPGERVWIRDRNRQGQGKLHPGWSSEPYVVVEEVGNTGVVYKVQPEKGGGEKVLHRNALKLCITPVADHHPEGQGVSLEGEMLVEPPFYGFVPSTPAQQPRELSEVRRSTRPNFGQPPARYRSLD</sequence>
<dbReference type="InterPro" id="IPR050951">
    <property type="entry name" value="Retrovirus_Pol_polyprotein"/>
</dbReference>
<dbReference type="Pfam" id="PF17921">
    <property type="entry name" value="Integrase_H2C2"/>
    <property type="match status" value="1"/>
</dbReference>
<dbReference type="Gene3D" id="3.30.70.270">
    <property type="match status" value="2"/>
</dbReference>
<evidence type="ECO:0000259" key="13">
    <source>
        <dbReference type="PROSITE" id="PS50878"/>
    </source>
</evidence>
<dbReference type="GO" id="GO:0015074">
    <property type="term" value="P:DNA integration"/>
    <property type="evidence" value="ECO:0007669"/>
    <property type="project" value="InterPro"/>
</dbReference>
<evidence type="ECO:0000256" key="1">
    <source>
        <dbReference type="ARBA" id="ARBA00010879"/>
    </source>
</evidence>
<dbReference type="InterPro" id="IPR041588">
    <property type="entry name" value="Integrase_H2C2"/>
</dbReference>
<reference evidence="15" key="2">
    <citation type="submission" date="2025-09" db="UniProtKB">
        <authorList>
            <consortium name="Ensembl"/>
        </authorList>
    </citation>
    <scope>IDENTIFICATION</scope>
</reference>
<protein>
    <recommendedName>
        <fullName evidence="11">Gypsy retrotransposon integrase-like protein 1</fullName>
        <ecNumber evidence="2">3.1.26.4</ecNumber>
    </recommendedName>
</protein>
<evidence type="ECO:0000313" key="15">
    <source>
        <dbReference type="Ensembl" id="ENSONIP00000029306.1"/>
    </source>
</evidence>
<evidence type="ECO:0000259" key="14">
    <source>
        <dbReference type="PROSITE" id="PS50994"/>
    </source>
</evidence>
<dbReference type="GO" id="GO:0008233">
    <property type="term" value="F:peptidase activity"/>
    <property type="evidence" value="ECO:0007669"/>
    <property type="project" value="UniProtKB-KW"/>
</dbReference>
<dbReference type="Gene3D" id="3.10.10.10">
    <property type="entry name" value="HIV Type 1 Reverse Transcriptase, subunit A, domain 1"/>
    <property type="match status" value="1"/>
</dbReference>
<keyword evidence="9" id="KW-0695">RNA-directed DNA polymerase</keyword>
<dbReference type="InterPro" id="IPR012337">
    <property type="entry name" value="RNaseH-like_sf"/>
</dbReference>
<dbReference type="GO" id="GO:0003676">
    <property type="term" value="F:nucleic acid binding"/>
    <property type="evidence" value="ECO:0007669"/>
    <property type="project" value="InterPro"/>
</dbReference>
<dbReference type="InterPro" id="IPR041577">
    <property type="entry name" value="RT_RNaseH_2"/>
</dbReference>
<dbReference type="Pfam" id="PF00665">
    <property type="entry name" value="rve"/>
    <property type="match status" value="1"/>
</dbReference>
<dbReference type="InterPro" id="IPR000477">
    <property type="entry name" value="RT_dom"/>
</dbReference>
<evidence type="ECO:0000256" key="11">
    <source>
        <dbReference type="ARBA" id="ARBA00039658"/>
    </source>
</evidence>
<evidence type="ECO:0000256" key="3">
    <source>
        <dbReference type="ARBA" id="ARBA00022670"/>
    </source>
</evidence>
<dbReference type="InterPro" id="IPR001584">
    <property type="entry name" value="Integrase_cat-core"/>
</dbReference>
<feature type="domain" description="Integrase catalytic" evidence="14">
    <location>
        <begin position="689"/>
        <end position="847"/>
    </location>
</feature>
<evidence type="ECO:0000256" key="4">
    <source>
        <dbReference type="ARBA" id="ARBA00022679"/>
    </source>
</evidence>
<dbReference type="OMA" id="YQNILVM"/>
<dbReference type="PROSITE" id="PS50994">
    <property type="entry name" value="INTEGRASE"/>
    <property type="match status" value="1"/>
</dbReference>
<dbReference type="FunFam" id="3.30.420.10:FF:000032">
    <property type="entry name" value="Retrovirus-related Pol polyprotein from transposon 297-like Protein"/>
    <property type="match status" value="1"/>
</dbReference>
<dbReference type="FunFam" id="3.30.70.270:FF:000020">
    <property type="entry name" value="Transposon Tf2-6 polyprotein-like Protein"/>
    <property type="match status" value="1"/>
</dbReference>
<evidence type="ECO:0000256" key="12">
    <source>
        <dbReference type="SAM" id="MobiDB-lite"/>
    </source>
</evidence>
<dbReference type="InterPro" id="IPR043502">
    <property type="entry name" value="DNA/RNA_pol_sf"/>
</dbReference>
<dbReference type="SUPFAM" id="SSF56672">
    <property type="entry name" value="DNA/RNA polymerases"/>
    <property type="match status" value="1"/>
</dbReference>
<dbReference type="AlphaFoldDB" id="A0A669B0U7"/>
<dbReference type="GO" id="GO:0004523">
    <property type="term" value="F:RNA-DNA hybrid ribonuclease activity"/>
    <property type="evidence" value="ECO:0007669"/>
    <property type="project" value="UniProtKB-EC"/>
</dbReference>
<dbReference type="InterPro" id="IPR036397">
    <property type="entry name" value="RNaseH_sf"/>
</dbReference>